<comment type="caution">
    <text evidence="2">The sequence shown here is derived from an EMBL/GenBank/DDBJ whole genome shotgun (WGS) entry which is preliminary data.</text>
</comment>
<protein>
    <recommendedName>
        <fullName evidence="4">F-box domain-containing protein</fullName>
    </recommendedName>
</protein>
<keyword evidence="3" id="KW-1185">Reference proteome</keyword>
<feature type="compositionally biased region" description="Basic and acidic residues" evidence="1">
    <location>
        <begin position="511"/>
        <end position="525"/>
    </location>
</feature>
<evidence type="ECO:0000313" key="2">
    <source>
        <dbReference type="EMBL" id="PPR07651.1"/>
    </source>
</evidence>
<accession>A0A409YXC6</accession>
<name>A0A409YXC6_9AGAR</name>
<dbReference type="InParanoid" id="A0A409YXC6"/>
<dbReference type="Proteomes" id="UP000284842">
    <property type="component" value="Unassembled WGS sequence"/>
</dbReference>
<sequence length="525" mass="59822">MHSPSLPPTFPVEVFGLIIGTVATQFTPQIPQETKETLKALSLTCKDFEALSRPHIFHALSLTFGGSNHDVQKRMKSFIEFFAQDENADHTRKALRHHVRKLKLDLNTTFQNPRELFAERYMGYTLQETLSRFIGLWHFGVHLSAKGVVRQLVARVIETYEAQGTLRTLTIGDTDDMFSLLKFKNHTANHITSLQLCDVAVPFPLSHLCRFPFLEDLILNNFVDFVDVDDLSTSPLHPSFSLKNLQITPLEENVEERAILTPFWVFFERHAKKANCSPFEKLESLYVTPGREADATALEFILKHTPSLKSLRLAARMFRYSPCYSLSQANIGRRIRDIFSGLTYLELQLNGSYDTFSGDLANLFKEIRGYNALGHIELDFCTDGISWDPEDNDGEHPLQGMWTSIGDNLADRKAFPRLESMQSAFHSQRAKGKRTSEKKNGVKNKEHDCALAEQQAIPDRTSLSTDTTRRTAKNKMDQATVHPQEPERLHEKRRMRVKECTSGEVGGSDVVRGEEERREQHTVVN</sequence>
<organism evidence="2 3">
    <name type="scientific">Panaeolus cyanescens</name>
    <dbReference type="NCBI Taxonomy" id="181874"/>
    <lineage>
        <taxon>Eukaryota</taxon>
        <taxon>Fungi</taxon>
        <taxon>Dikarya</taxon>
        <taxon>Basidiomycota</taxon>
        <taxon>Agaricomycotina</taxon>
        <taxon>Agaricomycetes</taxon>
        <taxon>Agaricomycetidae</taxon>
        <taxon>Agaricales</taxon>
        <taxon>Agaricineae</taxon>
        <taxon>Galeropsidaceae</taxon>
        <taxon>Panaeolus</taxon>
    </lineage>
</organism>
<feature type="compositionally biased region" description="Basic and acidic residues" evidence="1">
    <location>
        <begin position="434"/>
        <end position="443"/>
    </location>
</feature>
<dbReference type="AlphaFoldDB" id="A0A409YXC6"/>
<feature type="region of interest" description="Disordered" evidence="1">
    <location>
        <begin position="422"/>
        <end position="443"/>
    </location>
</feature>
<proteinExistence type="predicted"/>
<evidence type="ECO:0000313" key="3">
    <source>
        <dbReference type="Proteomes" id="UP000284842"/>
    </source>
</evidence>
<evidence type="ECO:0008006" key="4">
    <source>
        <dbReference type="Google" id="ProtNLM"/>
    </source>
</evidence>
<feature type="region of interest" description="Disordered" evidence="1">
    <location>
        <begin position="455"/>
        <end position="525"/>
    </location>
</feature>
<evidence type="ECO:0000256" key="1">
    <source>
        <dbReference type="SAM" id="MobiDB-lite"/>
    </source>
</evidence>
<dbReference type="EMBL" id="NHTK01000377">
    <property type="protein sequence ID" value="PPR07651.1"/>
    <property type="molecule type" value="Genomic_DNA"/>
</dbReference>
<reference evidence="2 3" key="1">
    <citation type="journal article" date="2018" name="Evol. Lett.">
        <title>Horizontal gene cluster transfer increased hallucinogenic mushroom diversity.</title>
        <authorList>
            <person name="Reynolds H.T."/>
            <person name="Vijayakumar V."/>
            <person name="Gluck-Thaler E."/>
            <person name="Korotkin H.B."/>
            <person name="Matheny P.B."/>
            <person name="Slot J.C."/>
        </authorList>
    </citation>
    <scope>NUCLEOTIDE SEQUENCE [LARGE SCALE GENOMIC DNA]</scope>
    <source>
        <strain evidence="2 3">2629</strain>
    </source>
</reference>
<dbReference type="SUPFAM" id="SSF52047">
    <property type="entry name" value="RNI-like"/>
    <property type="match status" value="1"/>
</dbReference>
<gene>
    <name evidence="2" type="ORF">CVT24_003786</name>
</gene>